<organism evidence="1 2">
    <name type="scientific">Pleurodeles waltl</name>
    <name type="common">Iberian ribbed newt</name>
    <dbReference type="NCBI Taxonomy" id="8319"/>
    <lineage>
        <taxon>Eukaryota</taxon>
        <taxon>Metazoa</taxon>
        <taxon>Chordata</taxon>
        <taxon>Craniata</taxon>
        <taxon>Vertebrata</taxon>
        <taxon>Euteleostomi</taxon>
        <taxon>Amphibia</taxon>
        <taxon>Batrachia</taxon>
        <taxon>Caudata</taxon>
        <taxon>Salamandroidea</taxon>
        <taxon>Salamandridae</taxon>
        <taxon>Pleurodelinae</taxon>
        <taxon>Pleurodeles</taxon>
    </lineage>
</organism>
<dbReference type="EMBL" id="JANPWB010000003">
    <property type="protein sequence ID" value="KAJ1201203.1"/>
    <property type="molecule type" value="Genomic_DNA"/>
</dbReference>
<dbReference type="Proteomes" id="UP001066276">
    <property type="component" value="Chromosome 2_1"/>
</dbReference>
<keyword evidence="2" id="KW-1185">Reference proteome</keyword>
<gene>
    <name evidence="1" type="ORF">NDU88_005017</name>
</gene>
<protein>
    <submittedName>
        <fullName evidence="1">Uncharacterized protein</fullName>
    </submittedName>
</protein>
<dbReference type="AlphaFoldDB" id="A0AAV7VLK5"/>
<accession>A0AAV7VLK5</accession>
<evidence type="ECO:0000313" key="1">
    <source>
        <dbReference type="EMBL" id="KAJ1201203.1"/>
    </source>
</evidence>
<sequence>MPLLRRTRAAGPAHSEYRKARELQIPTVQGICPAGFPPRSVEFTFLCPLESCLFRHVPSDTLKELIAYNDLTIC</sequence>
<comment type="caution">
    <text evidence="1">The sequence shown here is derived from an EMBL/GenBank/DDBJ whole genome shotgun (WGS) entry which is preliminary data.</text>
</comment>
<evidence type="ECO:0000313" key="2">
    <source>
        <dbReference type="Proteomes" id="UP001066276"/>
    </source>
</evidence>
<reference evidence="1" key="1">
    <citation type="journal article" date="2022" name="bioRxiv">
        <title>Sequencing and chromosome-scale assembly of the giantPleurodeles waltlgenome.</title>
        <authorList>
            <person name="Brown T."/>
            <person name="Elewa A."/>
            <person name="Iarovenko S."/>
            <person name="Subramanian E."/>
            <person name="Araus A.J."/>
            <person name="Petzold A."/>
            <person name="Susuki M."/>
            <person name="Suzuki K.-i.T."/>
            <person name="Hayashi T."/>
            <person name="Toyoda A."/>
            <person name="Oliveira C."/>
            <person name="Osipova E."/>
            <person name="Leigh N.D."/>
            <person name="Simon A."/>
            <person name="Yun M.H."/>
        </authorList>
    </citation>
    <scope>NUCLEOTIDE SEQUENCE</scope>
    <source>
        <strain evidence="1">20211129_DDA</strain>
        <tissue evidence="1">Liver</tissue>
    </source>
</reference>
<proteinExistence type="predicted"/>
<name>A0AAV7VLK5_PLEWA</name>